<dbReference type="GO" id="GO:0006552">
    <property type="term" value="P:L-leucine catabolic process"/>
    <property type="evidence" value="ECO:0007669"/>
    <property type="project" value="UniProtKB-UniPathway"/>
</dbReference>
<dbReference type="Proteomes" id="UP000245946">
    <property type="component" value="Unassembled WGS sequence"/>
</dbReference>
<feature type="compositionally biased region" description="Basic and acidic residues" evidence="7">
    <location>
        <begin position="532"/>
        <end position="544"/>
    </location>
</feature>
<feature type="non-terminal residue" evidence="10">
    <location>
        <position position="551"/>
    </location>
</feature>
<proteinExistence type="inferred from homology"/>
<dbReference type="Gene3D" id="3.90.226.10">
    <property type="entry name" value="2-enoyl-CoA Hydratase, Chain A, domain 1"/>
    <property type="match status" value="2"/>
</dbReference>
<dbReference type="Pfam" id="PF01039">
    <property type="entry name" value="Carboxyl_trans"/>
    <property type="match status" value="1"/>
</dbReference>
<feature type="region of interest" description="Disordered" evidence="7">
    <location>
        <begin position="527"/>
        <end position="551"/>
    </location>
</feature>
<dbReference type="PROSITE" id="PS50989">
    <property type="entry name" value="COA_CT_CTER"/>
    <property type="match status" value="1"/>
</dbReference>
<comment type="pathway">
    <text evidence="2">Amino-acid degradation; L-leucine degradation; (S)-3-hydroxy-3-methylglutaryl-CoA from 3-isovaleryl-CoA: step 2/3.</text>
</comment>
<dbReference type="SUPFAM" id="SSF52096">
    <property type="entry name" value="ClpP/crotonase"/>
    <property type="match status" value="2"/>
</dbReference>
<feature type="non-terminal residue" evidence="10">
    <location>
        <position position="1"/>
    </location>
</feature>
<dbReference type="RefSeq" id="XP_025600760.1">
    <property type="nucleotide sequence ID" value="XM_025739949.1"/>
</dbReference>
<dbReference type="InterPro" id="IPR029045">
    <property type="entry name" value="ClpP/crotonase-like_dom_sf"/>
</dbReference>
<sequence length="551" mass="58292">LPRRAARSVATLSQATSILPSTISSASPEFQANAAAMQGLVSRLDALHSRIARGGSDKARARHTAKGKLLARERIAALLDAGSPFLELSPLAGHEMYGEDIPAAGVVTGIGNVEGTPTLILANDPTVKGGSYYPITVKKHLRAQQIARENRLPCVYLVESGGAALPHQAEVFPDADHFGRIFREMAQMSALGIPQISVVHGISVAGGAYVPAMADETIIVRKQGTIFLAGPPLVKAALGEVVDDETLGGGEMHSSESGVTDHLAISDAHALALARSCISNLGSSYAPRPLMAPSAFEEPLYPAAELDGIVPASLRQPFDMRDVIARIVDGSRFHEFKKLYGTTLVCGFAKIAGQEVGIIGNNGILFGESAKKATSFVQMCSQRGTPLVFLVNVTGYMVGSKAEQGGIAKDGAKMVRAVACADVPKLTVIVGGSYGAGNYGMNGRAYQPRFLWMWPNARVGVMGGDQLESVMGSVSSDKARMAGLKDKIEAQSTPEYASARLWDDGVIRPQDTRGALALGLQVAMEGRRRSKERGEAHPAWDGNRHGQGVYR</sequence>
<dbReference type="PROSITE" id="PS50980">
    <property type="entry name" value="COA_CT_NTER"/>
    <property type="match status" value="1"/>
</dbReference>
<evidence type="ECO:0000259" key="8">
    <source>
        <dbReference type="PROSITE" id="PS50980"/>
    </source>
</evidence>
<dbReference type="EC" id="6.4.1.4" evidence="3"/>
<evidence type="ECO:0000256" key="6">
    <source>
        <dbReference type="ARBA" id="ARBA00052347"/>
    </source>
</evidence>
<dbReference type="PANTHER" id="PTHR22855">
    <property type="entry name" value="ACETYL, PROPIONYL, PYRUVATE, AND GLUTACONYL CARBOXYLASE-RELATED"/>
    <property type="match status" value="1"/>
</dbReference>
<dbReference type="EMBL" id="KZ819285">
    <property type="protein sequence ID" value="PWO00482.1"/>
    <property type="molecule type" value="Genomic_DNA"/>
</dbReference>
<dbReference type="FunFam" id="3.90.226.10:FF:000046">
    <property type="entry name" value="Geranyl-CoA carboxylase beta subunit"/>
    <property type="match status" value="1"/>
</dbReference>
<feature type="domain" description="CoA carboxyltransferase C-terminal" evidence="9">
    <location>
        <begin position="298"/>
        <end position="528"/>
    </location>
</feature>
<dbReference type="OrthoDB" id="439921at2759"/>
<evidence type="ECO:0000256" key="5">
    <source>
        <dbReference type="ARBA" id="ARBA00031404"/>
    </source>
</evidence>
<comment type="similarity">
    <text evidence="1">Belongs to the AccD/PCCB family.</text>
</comment>
<protein>
    <recommendedName>
        <fullName evidence="3">methylcrotonoyl-CoA carboxylase</fullName>
        <ecNumber evidence="3">6.4.1.4</ecNumber>
    </recommendedName>
    <alternativeName>
        <fullName evidence="5">3-methylcrotonyl-CoA carboxylase 2</fullName>
    </alternativeName>
    <alternativeName>
        <fullName evidence="4">3-methylcrotonyl-CoA:carbon dioxide ligase subunit beta</fullName>
    </alternativeName>
</protein>
<evidence type="ECO:0000256" key="3">
    <source>
        <dbReference type="ARBA" id="ARBA00026116"/>
    </source>
</evidence>
<reference evidence="10 11" key="1">
    <citation type="journal article" date="2018" name="Mol. Biol. Evol.">
        <title>Broad Genomic Sampling Reveals a Smut Pathogenic Ancestry of the Fungal Clade Ustilaginomycotina.</title>
        <authorList>
            <person name="Kijpornyongpan T."/>
            <person name="Mondo S.J."/>
            <person name="Barry K."/>
            <person name="Sandor L."/>
            <person name="Lee J."/>
            <person name="Lipzen A."/>
            <person name="Pangilinan J."/>
            <person name="LaButti K."/>
            <person name="Hainaut M."/>
            <person name="Henrissat B."/>
            <person name="Grigoriev I.V."/>
            <person name="Spatafora J.W."/>
            <person name="Aime M.C."/>
        </authorList>
    </citation>
    <scope>NUCLEOTIDE SEQUENCE [LARGE SCALE GENOMIC DNA]</scope>
    <source>
        <strain evidence="10 11">MCA 4186</strain>
    </source>
</reference>
<evidence type="ECO:0000256" key="2">
    <source>
        <dbReference type="ARBA" id="ARBA00025711"/>
    </source>
</evidence>
<dbReference type="AlphaFoldDB" id="A0A316ZG47"/>
<organism evidence="10 11">
    <name type="scientific">Tilletiopsis washingtonensis</name>
    <dbReference type="NCBI Taxonomy" id="58919"/>
    <lineage>
        <taxon>Eukaryota</taxon>
        <taxon>Fungi</taxon>
        <taxon>Dikarya</taxon>
        <taxon>Basidiomycota</taxon>
        <taxon>Ustilaginomycotina</taxon>
        <taxon>Exobasidiomycetes</taxon>
        <taxon>Entylomatales</taxon>
        <taxon>Entylomatales incertae sedis</taxon>
        <taxon>Tilletiopsis</taxon>
    </lineage>
</organism>
<dbReference type="InterPro" id="IPR011762">
    <property type="entry name" value="COA_CT_N"/>
</dbReference>
<evidence type="ECO:0000259" key="9">
    <source>
        <dbReference type="PROSITE" id="PS50989"/>
    </source>
</evidence>
<keyword evidence="11" id="KW-1185">Reference proteome</keyword>
<gene>
    <name evidence="10" type="ORF">FA09DRAFT_289579</name>
</gene>
<dbReference type="FunFam" id="3.90.226.10:FF:000091">
    <property type="entry name" value="Probable methylcrotonyl-CoA carboxylase beta chain, mitochondrial"/>
    <property type="match status" value="1"/>
</dbReference>
<keyword evidence="10" id="KW-0808">Transferase</keyword>
<dbReference type="GeneID" id="37267495"/>
<accession>A0A316ZG47</accession>
<comment type="catalytic activity">
    <reaction evidence="6">
        <text>3-methylbut-2-enoyl-CoA + hydrogencarbonate + ATP = 3-methyl-(2E)-glutaconyl-CoA + ADP + phosphate + H(+)</text>
        <dbReference type="Rhea" id="RHEA:13589"/>
        <dbReference type="ChEBI" id="CHEBI:15378"/>
        <dbReference type="ChEBI" id="CHEBI:17544"/>
        <dbReference type="ChEBI" id="CHEBI:30616"/>
        <dbReference type="ChEBI" id="CHEBI:43474"/>
        <dbReference type="ChEBI" id="CHEBI:57344"/>
        <dbReference type="ChEBI" id="CHEBI:57346"/>
        <dbReference type="ChEBI" id="CHEBI:456216"/>
        <dbReference type="EC" id="6.4.1.4"/>
    </reaction>
</comment>
<dbReference type="InterPro" id="IPR034733">
    <property type="entry name" value="AcCoA_carboxyl_beta"/>
</dbReference>
<dbReference type="UniPathway" id="UPA00363">
    <property type="reaction ID" value="UER00861"/>
</dbReference>
<feature type="domain" description="CoA carboxyltransferase N-terminal" evidence="8">
    <location>
        <begin position="37"/>
        <end position="293"/>
    </location>
</feature>
<evidence type="ECO:0000256" key="1">
    <source>
        <dbReference type="ARBA" id="ARBA00006102"/>
    </source>
</evidence>
<name>A0A316ZG47_9BASI</name>
<dbReference type="GO" id="GO:0005739">
    <property type="term" value="C:mitochondrion"/>
    <property type="evidence" value="ECO:0007669"/>
    <property type="project" value="TreeGrafter"/>
</dbReference>
<dbReference type="InterPro" id="IPR045190">
    <property type="entry name" value="MCCB/AccD1-like"/>
</dbReference>
<evidence type="ECO:0000313" key="11">
    <source>
        <dbReference type="Proteomes" id="UP000245946"/>
    </source>
</evidence>
<dbReference type="GO" id="GO:1905202">
    <property type="term" value="C:methylcrotonoyl-CoA carboxylase complex"/>
    <property type="evidence" value="ECO:0007669"/>
    <property type="project" value="TreeGrafter"/>
</dbReference>
<evidence type="ECO:0000256" key="7">
    <source>
        <dbReference type="SAM" id="MobiDB-lite"/>
    </source>
</evidence>
<dbReference type="STRING" id="58919.A0A316ZG47"/>
<dbReference type="InterPro" id="IPR011763">
    <property type="entry name" value="COA_CT_C"/>
</dbReference>
<dbReference type="GO" id="GO:0016740">
    <property type="term" value="F:transferase activity"/>
    <property type="evidence" value="ECO:0007669"/>
    <property type="project" value="UniProtKB-KW"/>
</dbReference>
<evidence type="ECO:0000313" key="10">
    <source>
        <dbReference type="EMBL" id="PWO00482.1"/>
    </source>
</evidence>
<evidence type="ECO:0000256" key="4">
    <source>
        <dbReference type="ARBA" id="ARBA00031237"/>
    </source>
</evidence>
<dbReference type="GO" id="GO:0004485">
    <property type="term" value="F:methylcrotonoyl-CoA carboxylase activity"/>
    <property type="evidence" value="ECO:0007669"/>
    <property type="project" value="UniProtKB-EC"/>
</dbReference>
<dbReference type="PANTHER" id="PTHR22855:SF13">
    <property type="entry name" value="METHYLCROTONOYL-COA CARBOXYLASE BETA CHAIN, MITOCHONDRIAL"/>
    <property type="match status" value="1"/>
</dbReference>